<protein>
    <recommendedName>
        <fullName evidence="2">Inositolphosphotransferase Aur1/Ipt1 domain-containing protein</fullName>
    </recommendedName>
</protein>
<feature type="transmembrane region" description="Helical" evidence="1">
    <location>
        <begin position="255"/>
        <end position="272"/>
    </location>
</feature>
<evidence type="ECO:0000313" key="4">
    <source>
        <dbReference type="Proteomes" id="UP000002705"/>
    </source>
</evidence>
<dbReference type="GO" id="GO:0016020">
    <property type="term" value="C:membrane"/>
    <property type="evidence" value="ECO:0007669"/>
    <property type="project" value="UniProtKB-SubCell"/>
</dbReference>
<gene>
    <name evidence="3" type="ordered locus">Bcep18194_A4083</name>
</gene>
<accession>Q39IN6</accession>
<dbReference type="InterPro" id="IPR026841">
    <property type="entry name" value="Aur1/Ipt1"/>
</dbReference>
<dbReference type="HOGENOM" id="CLU_052944_1_0_4"/>
<reference evidence="3" key="1">
    <citation type="submission" date="2009-01" db="EMBL/GenBank/DDBJ databases">
        <title>Complete sequence of chromosome 1 of Burkholderia sp. 383.</title>
        <authorList>
            <consortium name="US DOE Joint Genome Institute"/>
            <person name="Copeland A."/>
            <person name="Lucas S."/>
            <person name="Lapidus A."/>
            <person name="Barry K."/>
            <person name="Detter J.C."/>
            <person name="Glavina T."/>
            <person name="Hammon N."/>
            <person name="Israni S."/>
            <person name="Pitluck S."/>
            <person name="Chain P."/>
            <person name="Malfatti S."/>
            <person name="Shin M."/>
            <person name="Vergez L."/>
            <person name="Schmutz J."/>
            <person name="Larimer F."/>
            <person name="Land M."/>
            <person name="Kyrpides N."/>
            <person name="Lykidis A."/>
            <person name="Richardson P."/>
        </authorList>
    </citation>
    <scope>NUCLEOTIDE SEQUENCE</scope>
    <source>
        <strain evidence="3">383</strain>
    </source>
</reference>
<feature type="domain" description="Inositolphosphotransferase Aur1/Ipt1" evidence="2">
    <location>
        <begin position="137"/>
        <end position="318"/>
    </location>
</feature>
<feature type="transmembrane region" description="Helical" evidence="1">
    <location>
        <begin position="63"/>
        <end position="84"/>
    </location>
</feature>
<feature type="transmembrane region" description="Helical" evidence="1">
    <location>
        <begin position="165"/>
        <end position="184"/>
    </location>
</feature>
<sequence>MRPTACMIVPRPHAAVLNGKHRDPMTNRVPKVLTSIALLTAVIAVADIRGAHGNGMALALGHAAHFAGLAGCAAIAVAAALIVLSHTPRYRERSLAWRWREWALALLCVVTIAAFSQAIVVLDYLCVALAPPSIEADLVRFDALLGFHWPDLYRWVRAHAELQRALAVAYHGSIVQLIAVPFILSTARRHDDLAEFMVMFAVALLVVVVVSTPFPAQSAFVHFGIADANTASTVSHYDLLRSGQLRLFSLSESQGLVSLPSFHVMLALLFAYAVRHVRYVFPASIGLNVAMIVSTPTQGGHYLADVIAGIVFGALSIVVVRRWMAGPRSAATTGPRATHPT</sequence>
<dbReference type="Pfam" id="PF14378">
    <property type="entry name" value="PAP2_3"/>
    <property type="match status" value="1"/>
</dbReference>
<feature type="transmembrane region" description="Helical" evidence="1">
    <location>
        <begin position="104"/>
        <end position="130"/>
    </location>
</feature>
<name>Q39IN6_BURL3</name>
<dbReference type="PATRIC" id="fig|482957.22.peg.966"/>
<evidence type="ECO:0000313" key="3">
    <source>
        <dbReference type="EMBL" id="ABB07680.1"/>
    </source>
</evidence>
<keyword evidence="4" id="KW-1185">Reference proteome</keyword>
<feature type="transmembrane region" description="Helical" evidence="1">
    <location>
        <begin position="302"/>
        <end position="320"/>
    </location>
</feature>
<keyword evidence="1" id="KW-0812">Transmembrane</keyword>
<organism evidence="3 4">
    <name type="scientific">Burkholderia lata (strain ATCC 17760 / DSM 23089 / LMG 22485 / NCIMB 9086 / R18194 / 383)</name>
    <dbReference type="NCBI Taxonomy" id="482957"/>
    <lineage>
        <taxon>Bacteria</taxon>
        <taxon>Pseudomonadati</taxon>
        <taxon>Pseudomonadota</taxon>
        <taxon>Betaproteobacteria</taxon>
        <taxon>Burkholderiales</taxon>
        <taxon>Burkholderiaceae</taxon>
        <taxon>Burkholderia</taxon>
        <taxon>Burkholderia cepacia complex</taxon>
    </lineage>
</organism>
<keyword evidence="1" id="KW-1133">Transmembrane helix</keyword>
<proteinExistence type="predicted"/>
<feature type="transmembrane region" description="Helical" evidence="1">
    <location>
        <begin position="32"/>
        <end position="51"/>
    </location>
</feature>
<dbReference type="Proteomes" id="UP000002705">
    <property type="component" value="Chromosome 1"/>
</dbReference>
<feature type="transmembrane region" description="Helical" evidence="1">
    <location>
        <begin position="196"/>
        <end position="214"/>
    </location>
</feature>
<keyword evidence="1" id="KW-0472">Membrane</keyword>
<dbReference type="KEGG" id="bur:Bcep18194_A4083"/>
<feature type="transmembrane region" description="Helical" evidence="1">
    <location>
        <begin position="279"/>
        <end position="296"/>
    </location>
</feature>
<dbReference type="AlphaFoldDB" id="Q39IN6"/>
<evidence type="ECO:0000256" key="1">
    <source>
        <dbReference type="SAM" id="Phobius"/>
    </source>
</evidence>
<dbReference type="EMBL" id="CP000151">
    <property type="protein sequence ID" value="ABB07680.1"/>
    <property type="molecule type" value="Genomic_DNA"/>
</dbReference>
<evidence type="ECO:0000259" key="2">
    <source>
        <dbReference type="Pfam" id="PF14378"/>
    </source>
</evidence>